<dbReference type="Proteomes" id="UP001560573">
    <property type="component" value="Unassembled WGS sequence"/>
</dbReference>
<dbReference type="NCBIfam" id="TIGR00666">
    <property type="entry name" value="PBP4"/>
    <property type="match status" value="1"/>
</dbReference>
<keyword evidence="4" id="KW-0121">Carboxypeptidase</keyword>
<feature type="signal peptide" evidence="3">
    <location>
        <begin position="1"/>
        <end position="21"/>
    </location>
</feature>
<feature type="chain" id="PRO_5047458778" evidence="3">
    <location>
        <begin position="22"/>
        <end position="466"/>
    </location>
</feature>
<keyword evidence="4" id="KW-0645">Protease</keyword>
<dbReference type="EC" id="3.4.16.4" evidence="4"/>
<keyword evidence="2 4" id="KW-0378">Hydrolase</keyword>
<proteinExistence type="inferred from homology"/>
<dbReference type="PANTHER" id="PTHR30023">
    <property type="entry name" value="D-ALANYL-D-ALANINE CARBOXYPEPTIDASE"/>
    <property type="match status" value="1"/>
</dbReference>
<dbReference type="InterPro" id="IPR000667">
    <property type="entry name" value="Peptidase_S13"/>
</dbReference>
<dbReference type="InterPro" id="IPR012338">
    <property type="entry name" value="Beta-lactam/transpept-like"/>
</dbReference>
<name>A0ABV3ZKT4_9BACT</name>
<dbReference type="RefSeq" id="WP_369331919.1">
    <property type="nucleotide sequence ID" value="NZ_JAULBC010000009.1"/>
</dbReference>
<evidence type="ECO:0000256" key="1">
    <source>
        <dbReference type="ARBA" id="ARBA00006096"/>
    </source>
</evidence>
<dbReference type="EMBL" id="JAULBC010000009">
    <property type="protein sequence ID" value="MEX6690504.1"/>
    <property type="molecule type" value="Genomic_DNA"/>
</dbReference>
<dbReference type="SUPFAM" id="SSF56601">
    <property type="entry name" value="beta-lactamase/transpeptidase-like"/>
    <property type="match status" value="1"/>
</dbReference>
<evidence type="ECO:0000313" key="4">
    <source>
        <dbReference type="EMBL" id="MEX6690504.1"/>
    </source>
</evidence>
<evidence type="ECO:0000256" key="3">
    <source>
        <dbReference type="SAM" id="SignalP"/>
    </source>
</evidence>
<dbReference type="PRINTS" id="PR00922">
    <property type="entry name" value="DADACBPTASE3"/>
</dbReference>
<protein>
    <submittedName>
        <fullName evidence="4">D-alanyl-D-alanine carboxypeptidase/D-alanyl-D-alanine-endopeptidase</fullName>
        <ecNumber evidence="4">3.4.16.4</ecNumber>
    </submittedName>
</protein>
<comment type="similarity">
    <text evidence="1">Belongs to the peptidase S13 family.</text>
</comment>
<dbReference type="GO" id="GO:0009002">
    <property type="term" value="F:serine-type D-Ala-D-Ala carboxypeptidase activity"/>
    <property type="evidence" value="ECO:0007669"/>
    <property type="project" value="UniProtKB-EC"/>
</dbReference>
<dbReference type="PANTHER" id="PTHR30023:SF0">
    <property type="entry name" value="PENICILLIN-SENSITIVE CARBOXYPEPTIDASE A"/>
    <property type="match status" value="1"/>
</dbReference>
<organism evidence="4 5">
    <name type="scientific">Danxiaibacter flavus</name>
    <dbReference type="NCBI Taxonomy" id="3049108"/>
    <lineage>
        <taxon>Bacteria</taxon>
        <taxon>Pseudomonadati</taxon>
        <taxon>Bacteroidota</taxon>
        <taxon>Chitinophagia</taxon>
        <taxon>Chitinophagales</taxon>
        <taxon>Chitinophagaceae</taxon>
        <taxon>Danxiaibacter</taxon>
    </lineage>
</organism>
<reference evidence="4 5" key="1">
    <citation type="submission" date="2023-07" db="EMBL/GenBank/DDBJ databases">
        <authorList>
            <person name="Lian W.-H."/>
        </authorList>
    </citation>
    <scope>NUCLEOTIDE SEQUENCE [LARGE SCALE GENOMIC DNA]</scope>
    <source>
        <strain evidence="4 5">SYSU DXS3180</strain>
    </source>
</reference>
<accession>A0ABV3ZKT4</accession>
<evidence type="ECO:0000256" key="2">
    <source>
        <dbReference type="ARBA" id="ARBA00022801"/>
    </source>
</evidence>
<keyword evidence="5" id="KW-1185">Reference proteome</keyword>
<comment type="caution">
    <text evidence="4">The sequence shown here is derived from an EMBL/GenBank/DDBJ whole genome shotgun (WGS) entry which is preliminary data.</text>
</comment>
<evidence type="ECO:0000313" key="5">
    <source>
        <dbReference type="Proteomes" id="UP001560573"/>
    </source>
</evidence>
<dbReference type="Pfam" id="PF02113">
    <property type="entry name" value="Peptidase_S13"/>
    <property type="match status" value="1"/>
</dbReference>
<dbReference type="Gene3D" id="3.40.710.10">
    <property type="entry name" value="DD-peptidase/beta-lactamase superfamily"/>
    <property type="match status" value="2"/>
</dbReference>
<sequence length="466" mass="50753">MKRIWLALILCNIWVMTCAQTVSEKTNSAVQSLLKDEQMKHALMALYIVETKTGRPVYALNEETGVAPASTQKVITSTAALSLLSENYQYSTEVFYDGNIEQGILNGSLHIVGHGDPTLGSWRFKGRKENDFIDTVIATLKAKGVKSVSGGIYCHNGDFETQTLPGGWIWDDIGNYYGAGIAALNWHENQYDLYLKPGKNVGDSVGIIKTQPALYNVHLTSEATTGSAGSGDNGFIYLPPYANEGFVRGTVPAGSSTFTISGSIPDPAMCLALFVAEQLRKNNIEVSGAAQVTKSQSPGSSIGQKLLSYYSPSLDSIVYHFLQKSINLYGEALLKTMAYIKDGKGSTEKGIELLQQFWKERGIDKDALNILDGSGLSPQNRVSAKALVSVLQYAKDQSWFKSFYAGLPLYNNMKMKSGSIGGSRAFTGYHTSKQGTQYTFAIVINNYSGSSSAIVQKMYKVLNQIL</sequence>
<dbReference type="Gene3D" id="3.50.80.20">
    <property type="entry name" value="D-Ala-D-Ala carboxypeptidase C, peptidase S13"/>
    <property type="match status" value="1"/>
</dbReference>
<keyword evidence="3" id="KW-0732">Signal</keyword>
<gene>
    <name evidence="4" type="primary">dacB</name>
    <name evidence="4" type="ORF">QTN47_23530</name>
</gene>